<evidence type="ECO:0000256" key="3">
    <source>
        <dbReference type="PROSITE-ProRule" id="PRU00464"/>
    </source>
</evidence>
<feature type="active site" description="Tele-AMP-histidine intermediate" evidence="1">
    <location>
        <position position="125"/>
    </location>
</feature>
<evidence type="ECO:0000256" key="1">
    <source>
        <dbReference type="PIRSR" id="PIRSR601310-1"/>
    </source>
</evidence>
<dbReference type="InterPro" id="IPR011146">
    <property type="entry name" value="HIT-like"/>
</dbReference>
<dbReference type="Pfam" id="PF01230">
    <property type="entry name" value="HIT"/>
    <property type="match status" value="1"/>
</dbReference>
<feature type="domain" description="HIT" evidence="4">
    <location>
        <begin position="22"/>
        <end position="138"/>
    </location>
</feature>
<dbReference type="InterPro" id="IPR036265">
    <property type="entry name" value="HIT-like_sf"/>
</dbReference>
<gene>
    <name evidence="5" type="ORF">F4X14_09785</name>
</gene>
<dbReference type="PANTHER" id="PTHR46648">
    <property type="entry name" value="HIT FAMILY PROTEIN 1"/>
    <property type="match status" value="1"/>
</dbReference>
<protein>
    <submittedName>
        <fullName evidence="5">HIT family protein</fullName>
    </submittedName>
</protein>
<proteinExistence type="predicted"/>
<name>A0A6B1D5R3_9CHLR</name>
<dbReference type="Gene3D" id="3.30.428.10">
    <property type="entry name" value="HIT-like"/>
    <property type="match status" value="1"/>
</dbReference>
<dbReference type="SUPFAM" id="SSF54197">
    <property type="entry name" value="HIT-like"/>
    <property type="match status" value="1"/>
</dbReference>
<dbReference type="GO" id="GO:0003824">
    <property type="term" value="F:catalytic activity"/>
    <property type="evidence" value="ECO:0007669"/>
    <property type="project" value="InterPro"/>
</dbReference>
<evidence type="ECO:0000259" key="4">
    <source>
        <dbReference type="PROSITE" id="PS51084"/>
    </source>
</evidence>
<feature type="short sequence motif" description="Histidine triad motif" evidence="2 3">
    <location>
        <begin position="123"/>
        <end position="127"/>
    </location>
</feature>
<dbReference type="GO" id="GO:0009117">
    <property type="term" value="P:nucleotide metabolic process"/>
    <property type="evidence" value="ECO:0007669"/>
    <property type="project" value="TreeGrafter"/>
</dbReference>
<dbReference type="AlphaFoldDB" id="A0A6B1D5R3"/>
<dbReference type="PANTHER" id="PTHR46648:SF1">
    <property type="entry name" value="ADENOSINE 5'-MONOPHOSPHORAMIDASE HNT1"/>
    <property type="match status" value="1"/>
</dbReference>
<dbReference type="InterPro" id="IPR001310">
    <property type="entry name" value="Histidine_triad_HIT"/>
</dbReference>
<evidence type="ECO:0000313" key="5">
    <source>
        <dbReference type="EMBL" id="MYC95251.1"/>
    </source>
</evidence>
<reference evidence="5" key="1">
    <citation type="submission" date="2019-09" db="EMBL/GenBank/DDBJ databases">
        <title>Characterisation of the sponge microbiome using genome-centric metagenomics.</title>
        <authorList>
            <person name="Engelberts J.P."/>
            <person name="Robbins S.J."/>
            <person name="De Goeij J.M."/>
            <person name="Aranda M."/>
            <person name="Bell S.C."/>
            <person name="Webster N.S."/>
        </authorList>
    </citation>
    <scope>NUCLEOTIDE SEQUENCE</scope>
    <source>
        <strain evidence="5">SB0661_bin_32</strain>
    </source>
</reference>
<comment type="caution">
    <text evidence="5">The sequence shown here is derived from an EMBL/GenBank/DDBJ whole genome shotgun (WGS) entry which is preliminary data.</text>
</comment>
<dbReference type="PROSITE" id="PS51084">
    <property type="entry name" value="HIT_2"/>
    <property type="match status" value="1"/>
</dbReference>
<sequence>MVSTDCRRPGVYNHEPQDYSCPFCAVAAGQESESVYTVADDVVLRDDLVIGFVSSHWWPRNPGHVILIPRDHYENIYDLPDNYGAEIFKASRRIALALKTAYGCEGVSTRQHNEPAGYQEVWHFHKHVFPRYSGDQLYTRTAERFLTTPSQRRPYAEKLKAALANLK</sequence>
<accession>A0A6B1D5R3</accession>
<dbReference type="EMBL" id="VXMH01000049">
    <property type="protein sequence ID" value="MYC95251.1"/>
    <property type="molecule type" value="Genomic_DNA"/>
</dbReference>
<organism evidence="5">
    <name type="scientific">Caldilineaceae bacterium SB0661_bin_32</name>
    <dbReference type="NCBI Taxonomy" id="2605255"/>
    <lineage>
        <taxon>Bacteria</taxon>
        <taxon>Bacillati</taxon>
        <taxon>Chloroflexota</taxon>
        <taxon>Caldilineae</taxon>
        <taxon>Caldilineales</taxon>
        <taxon>Caldilineaceae</taxon>
    </lineage>
</organism>
<evidence type="ECO:0000256" key="2">
    <source>
        <dbReference type="PIRSR" id="PIRSR601310-3"/>
    </source>
</evidence>